<dbReference type="RefSeq" id="WP_134505138.1">
    <property type="nucleotide sequence ID" value="NZ_FNIB01000005.1"/>
</dbReference>
<dbReference type="Proteomes" id="UP000199639">
    <property type="component" value="Unassembled WGS sequence"/>
</dbReference>
<feature type="chain" id="PRO_5038962042" description="Lipoprotein" evidence="1">
    <location>
        <begin position="22"/>
        <end position="167"/>
    </location>
</feature>
<dbReference type="AlphaFoldDB" id="A0A5E9FYP3"/>
<dbReference type="PROSITE" id="PS51257">
    <property type="entry name" value="PROKAR_LIPOPROTEIN"/>
    <property type="match status" value="1"/>
</dbReference>
<evidence type="ECO:0000256" key="1">
    <source>
        <dbReference type="SAM" id="SignalP"/>
    </source>
</evidence>
<evidence type="ECO:0000313" key="2">
    <source>
        <dbReference type="EMBL" id="SDN39066.1"/>
    </source>
</evidence>
<accession>A0A5E9FYP3</accession>
<sequence length="167" mass="17989">MNPKRKYVAVLGMLTLTALLASCTMMNEGSDSFMDLQTAKGIAMAMEDETAALVPVENVGDQTQTQKAHLLGCANDQLAWPGRTTVTLIGDVDSEAMIEIIAAAWEKKDGVVVERRKTRQGAPRVDMTGAQGDFYSASIGAPGTELKITSFSPCFDLEEGQHPSDEY</sequence>
<evidence type="ECO:0000313" key="3">
    <source>
        <dbReference type="Proteomes" id="UP000199639"/>
    </source>
</evidence>
<name>A0A5E9FYP3_9MICO</name>
<gene>
    <name evidence="2" type="ORF">SAMN05216368_105122</name>
</gene>
<dbReference type="EMBL" id="FNIB01000005">
    <property type="protein sequence ID" value="SDN39066.1"/>
    <property type="molecule type" value="Genomic_DNA"/>
</dbReference>
<dbReference type="STRING" id="1424659.SAMN05216368_105122"/>
<organism evidence="2 3">
    <name type="scientific">Cryobacterium flavum</name>
    <dbReference type="NCBI Taxonomy" id="1424659"/>
    <lineage>
        <taxon>Bacteria</taxon>
        <taxon>Bacillati</taxon>
        <taxon>Actinomycetota</taxon>
        <taxon>Actinomycetes</taxon>
        <taxon>Micrococcales</taxon>
        <taxon>Microbacteriaceae</taxon>
        <taxon>Cryobacterium</taxon>
    </lineage>
</organism>
<reference evidence="2 3" key="1">
    <citation type="submission" date="2016-10" db="EMBL/GenBank/DDBJ databases">
        <authorList>
            <person name="Varghese N."/>
            <person name="Submissions S."/>
        </authorList>
    </citation>
    <scope>NUCLEOTIDE SEQUENCE [LARGE SCALE GENOMIC DNA]</scope>
    <source>
        <strain evidence="2 3">CGMCC 1.11215</strain>
    </source>
</reference>
<proteinExistence type="predicted"/>
<evidence type="ECO:0008006" key="4">
    <source>
        <dbReference type="Google" id="ProtNLM"/>
    </source>
</evidence>
<keyword evidence="1" id="KW-0732">Signal</keyword>
<feature type="signal peptide" evidence="1">
    <location>
        <begin position="1"/>
        <end position="21"/>
    </location>
</feature>
<protein>
    <recommendedName>
        <fullName evidence="4">Lipoprotein</fullName>
    </recommendedName>
</protein>